<dbReference type="SUPFAM" id="SSF48498">
    <property type="entry name" value="Tetracyclin repressor-like, C-terminal domain"/>
    <property type="match status" value="1"/>
</dbReference>
<sequence length="214" mass="24496">MAKSATRSRLPTRDAILAAAQYEFAAKGLSGARVNAISSRARANKRLIYYYFGSKEGLYLAVLERTYEGLRGAERKLNLDHLEPETAIRRLIEFNFEYCRKHPELISLINNENLHQAKHLRKSTKVRELHSPFVRMIDEILKRGVSKGVFRPGLDPVDVYITIASIGYFYLANNWTLSAIFARDLGARAALERRKKHNIDMMLHALRAKAPRAR</sequence>
<dbReference type="Pfam" id="PF00440">
    <property type="entry name" value="TetR_N"/>
    <property type="match status" value="1"/>
</dbReference>
<dbReference type="InterPro" id="IPR041474">
    <property type="entry name" value="NicS_C"/>
</dbReference>
<protein>
    <submittedName>
        <fullName evidence="2">TetR family transcriptional regulator</fullName>
    </submittedName>
</protein>
<dbReference type="PANTHER" id="PTHR30328:SF54">
    <property type="entry name" value="HTH-TYPE TRANSCRIPTIONAL REPRESSOR SCO4008"/>
    <property type="match status" value="1"/>
</dbReference>
<dbReference type="Pfam" id="PF17938">
    <property type="entry name" value="TetR_C_29"/>
    <property type="match status" value="1"/>
</dbReference>
<accession>A0A1W6ZMX8</accession>
<dbReference type="KEGG" id="psin:CAK95_05940"/>
<dbReference type="PANTHER" id="PTHR30328">
    <property type="entry name" value="TRANSCRIPTIONAL REPRESSOR"/>
    <property type="match status" value="1"/>
</dbReference>
<dbReference type="Gene3D" id="1.10.357.10">
    <property type="entry name" value="Tetracycline Repressor, domain 2"/>
    <property type="match status" value="1"/>
</dbReference>
<gene>
    <name evidence="2" type="ORF">CAK95_05940</name>
</gene>
<dbReference type="AlphaFoldDB" id="A0A1W6ZMX8"/>
<dbReference type="SUPFAM" id="SSF46689">
    <property type="entry name" value="Homeodomain-like"/>
    <property type="match status" value="1"/>
</dbReference>
<evidence type="ECO:0000256" key="1">
    <source>
        <dbReference type="ARBA" id="ARBA00023125"/>
    </source>
</evidence>
<dbReference type="InterPro" id="IPR009057">
    <property type="entry name" value="Homeodomain-like_sf"/>
</dbReference>
<name>A0A1W6ZMX8_9HYPH</name>
<evidence type="ECO:0000313" key="3">
    <source>
        <dbReference type="Proteomes" id="UP000194137"/>
    </source>
</evidence>
<dbReference type="RefSeq" id="WP_086087096.1">
    <property type="nucleotide sequence ID" value="NZ_CP021112.1"/>
</dbReference>
<reference evidence="2 3" key="1">
    <citation type="submission" date="2017-05" db="EMBL/GenBank/DDBJ databases">
        <title>Full genome sequence of Pseudorhodoplanes sinuspersici.</title>
        <authorList>
            <person name="Dastgheib S.M.M."/>
            <person name="Shavandi M."/>
            <person name="Tirandaz H."/>
        </authorList>
    </citation>
    <scope>NUCLEOTIDE SEQUENCE [LARGE SCALE GENOMIC DNA]</scope>
    <source>
        <strain evidence="2 3">RIPI110</strain>
    </source>
</reference>
<dbReference type="GO" id="GO:0003677">
    <property type="term" value="F:DNA binding"/>
    <property type="evidence" value="ECO:0007669"/>
    <property type="project" value="UniProtKB-UniRule"/>
</dbReference>
<keyword evidence="3" id="KW-1185">Reference proteome</keyword>
<dbReference type="EMBL" id="CP021112">
    <property type="protein sequence ID" value="ARP98672.1"/>
    <property type="molecule type" value="Genomic_DNA"/>
</dbReference>
<evidence type="ECO:0000313" key="2">
    <source>
        <dbReference type="EMBL" id="ARP98672.1"/>
    </source>
</evidence>
<organism evidence="2 3">
    <name type="scientific">Pseudorhodoplanes sinuspersici</name>
    <dbReference type="NCBI Taxonomy" id="1235591"/>
    <lineage>
        <taxon>Bacteria</taxon>
        <taxon>Pseudomonadati</taxon>
        <taxon>Pseudomonadota</taxon>
        <taxon>Alphaproteobacteria</taxon>
        <taxon>Hyphomicrobiales</taxon>
        <taxon>Pseudorhodoplanes</taxon>
    </lineage>
</organism>
<dbReference type="InterPro" id="IPR036271">
    <property type="entry name" value="Tet_transcr_reg_TetR-rel_C_sf"/>
</dbReference>
<dbReference type="OrthoDB" id="2356263at2"/>
<proteinExistence type="predicted"/>
<dbReference type="PRINTS" id="PR00455">
    <property type="entry name" value="HTHTETR"/>
</dbReference>
<keyword evidence="1" id="KW-0238">DNA-binding</keyword>
<dbReference type="PROSITE" id="PS50977">
    <property type="entry name" value="HTH_TETR_2"/>
    <property type="match status" value="1"/>
</dbReference>
<dbReference type="InterPro" id="IPR001647">
    <property type="entry name" value="HTH_TetR"/>
</dbReference>
<dbReference type="InterPro" id="IPR050109">
    <property type="entry name" value="HTH-type_TetR-like_transc_reg"/>
</dbReference>
<dbReference type="Proteomes" id="UP000194137">
    <property type="component" value="Chromosome"/>
</dbReference>